<dbReference type="Pfam" id="PF00487">
    <property type="entry name" value="FA_desaturase"/>
    <property type="match status" value="1"/>
</dbReference>
<feature type="transmembrane region" description="Helical" evidence="1">
    <location>
        <begin position="128"/>
        <end position="145"/>
    </location>
</feature>
<keyword evidence="1" id="KW-0472">Membrane</keyword>
<dbReference type="InterPro" id="IPR005804">
    <property type="entry name" value="FA_desaturase_dom"/>
</dbReference>
<reference evidence="3 4" key="1">
    <citation type="submission" date="2017-05" db="EMBL/GenBank/DDBJ databases">
        <title>Genome Analysis of Maritalea myrionectae HL2708#5.</title>
        <authorList>
            <consortium name="Cotde Inc.-PKNU"/>
            <person name="Jang D."/>
            <person name="Oh H.-M."/>
        </authorList>
    </citation>
    <scope>NUCLEOTIDE SEQUENCE [LARGE SCALE GENOMIC DNA]</scope>
    <source>
        <strain evidence="3 4">HL2708#5</strain>
    </source>
</reference>
<dbReference type="AlphaFoldDB" id="A0A2R4MB41"/>
<evidence type="ECO:0000259" key="2">
    <source>
        <dbReference type="Pfam" id="PF00487"/>
    </source>
</evidence>
<dbReference type="GO" id="GO:0006629">
    <property type="term" value="P:lipid metabolic process"/>
    <property type="evidence" value="ECO:0007669"/>
    <property type="project" value="InterPro"/>
</dbReference>
<evidence type="ECO:0000256" key="1">
    <source>
        <dbReference type="SAM" id="Phobius"/>
    </source>
</evidence>
<feature type="transmembrane region" description="Helical" evidence="1">
    <location>
        <begin position="47"/>
        <end position="67"/>
    </location>
</feature>
<keyword evidence="1" id="KW-0812">Transmembrane</keyword>
<name>A0A2R4MB41_9HYPH</name>
<feature type="transmembrane region" description="Helical" evidence="1">
    <location>
        <begin position="20"/>
        <end position="41"/>
    </location>
</feature>
<gene>
    <name evidence="3" type="ORF">MXMO3_00725</name>
</gene>
<dbReference type="EMBL" id="CP021330">
    <property type="protein sequence ID" value="AVX03258.1"/>
    <property type="molecule type" value="Genomic_DNA"/>
</dbReference>
<dbReference type="Proteomes" id="UP000258927">
    <property type="component" value="Chromosome"/>
</dbReference>
<evidence type="ECO:0000313" key="4">
    <source>
        <dbReference type="Proteomes" id="UP000258927"/>
    </source>
</evidence>
<feature type="domain" description="Fatty acid desaturase" evidence="2">
    <location>
        <begin position="47"/>
        <end position="276"/>
    </location>
</feature>
<dbReference type="RefSeq" id="WP_117394971.1">
    <property type="nucleotide sequence ID" value="NZ_CP021330.1"/>
</dbReference>
<feature type="transmembrane region" description="Helical" evidence="1">
    <location>
        <begin position="165"/>
        <end position="183"/>
    </location>
</feature>
<organism evidence="3 4">
    <name type="scientific">Maritalea myrionectae</name>
    <dbReference type="NCBI Taxonomy" id="454601"/>
    <lineage>
        <taxon>Bacteria</taxon>
        <taxon>Pseudomonadati</taxon>
        <taxon>Pseudomonadota</taxon>
        <taxon>Alphaproteobacteria</taxon>
        <taxon>Hyphomicrobiales</taxon>
        <taxon>Devosiaceae</taxon>
        <taxon>Maritalea</taxon>
    </lineage>
</organism>
<dbReference type="KEGG" id="mmyr:MXMO3_00725"/>
<proteinExistence type="predicted"/>
<evidence type="ECO:0000313" key="3">
    <source>
        <dbReference type="EMBL" id="AVX03258.1"/>
    </source>
</evidence>
<dbReference type="STRING" id="1122213.GCA_000423365_02073"/>
<keyword evidence="4" id="KW-1185">Reference proteome</keyword>
<keyword evidence="1" id="KW-1133">Transmembrane helix</keyword>
<accession>A0A2R4MB41</accession>
<protein>
    <recommendedName>
        <fullName evidence="2">Fatty acid desaturase domain-containing protein</fullName>
    </recommendedName>
</protein>
<sequence>MSADHKQLAREILKAHHRKIAWPTLIVSVVVVTIFITNLMATLLGSWPLWAATIISFFCIHVSFAIAHEASHKTISGGGPHHWLDQVVGYTHALMLLYDFPTFKFLHLRHHSNTNDPALDPDYWMQNYSLVTGFILALFVPLHYLRLFIRAAHNKELPSSFVTKAYIRIILQLVVLVALLAIAPIETFFLWLGPASVASAIISTSHRLLHDAEQTPDRTRTTRIIHGERLWEWVICPFFWMNNHHFLHHEYPRLPSFTHEALFSQARESLEADGVKITIINPWDSGR</sequence>